<accession>A0BTK1</accession>
<dbReference type="HOGENOM" id="CLU_000288_5_15_1"/>
<evidence type="ECO:0000256" key="7">
    <source>
        <dbReference type="RuleBase" id="RU000304"/>
    </source>
</evidence>
<dbReference type="GO" id="GO:0004674">
    <property type="term" value="F:protein serine/threonine kinase activity"/>
    <property type="evidence" value="ECO:0000318"/>
    <property type="project" value="GO_Central"/>
</dbReference>
<dbReference type="Gene3D" id="1.10.510.10">
    <property type="entry name" value="Transferase(Phosphotransferase) domain 1"/>
    <property type="match status" value="1"/>
</dbReference>
<comment type="similarity">
    <text evidence="7">Belongs to the protein kinase superfamily.</text>
</comment>
<dbReference type="PANTHER" id="PTHR24058">
    <property type="entry name" value="DUAL SPECIFICITY PROTEIN KINASE"/>
    <property type="match status" value="1"/>
</dbReference>
<protein>
    <recommendedName>
        <fullName evidence="8">Protein kinase domain-containing protein</fullName>
    </recommendedName>
</protein>
<proteinExistence type="inferred from homology"/>
<evidence type="ECO:0000256" key="6">
    <source>
        <dbReference type="PROSITE-ProRule" id="PRU10141"/>
    </source>
</evidence>
<dbReference type="InterPro" id="IPR008271">
    <property type="entry name" value="Ser/Thr_kinase_AS"/>
</dbReference>
<reference evidence="9 10" key="1">
    <citation type="journal article" date="2006" name="Nature">
        <title>Global trends of whole-genome duplications revealed by the ciliate Paramecium tetraurelia.</title>
        <authorList>
            <consortium name="Genoscope"/>
            <person name="Aury J.-M."/>
            <person name="Jaillon O."/>
            <person name="Duret L."/>
            <person name="Noel B."/>
            <person name="Jubin C."/>
            <person name="Porcel B.M."/>
            <person name="Segurens B."/>
            <person name="Daubin V."/>
            <person name="Anthouard V."/>
            <person name="Aiach N."/>
            <person name="Arnaiz O."/>
            <person name="Billaut A."/>
            <person name="Beisson J."/>
            <person name="Blanc I."/>
            <person name="Bouhouche K."/>
            <person name="Camara F."/>
            <person name="Duharcourt S."/>
            <person name="Guigo R."/>
            <person name="Gogendeau D."/>
            <person name="Katinka M."/>
            <person name="Keller A.-M."/>
            <person name="Kissmehl R."/>
            <person name="Klotz C."/>
            <person name="Koll F."/>
            <person name="Le Moue A."/>
            <person name="Lepere C."/>
            <person name="Malinsky S."/>
            <person name="Nowacki M."/>
            <person name="Nowak J.K."/>
            <person name="Plattner H."/>
            <person name="Poulain J."/>
            <person name="Ruiz F."/>
            <person name="Serrano V."/>
            <person name="Zagulski M."/>
            <person name="Dessen P."/>
            <person name="Betermier M."/>
            <person name="Weissenbach J."/>
            <person name="Scarpelli C."/>
            <person name="Schachter V."/>
            <person name="Sperling L."/>
            <person name="Meyer E."/>
            <person name="Cohen J."/>
            <person name="Wincker P."/>
        </authorList>
    </citation>
    <scope>NUCLEOTIDE SEQUENCE [LARGE SCALE GENOMIC DNA]</scope>
    <source>
        <strain evidence="9 10">Stock d4-2</strain>
    </source>
</reference>
<dbReference type="InterPro" id="IPR011009">
    <property type="entry name" value="Kinase-like_dom_sf"/>
</dbReference>
<keyword evidence="2" id="KW-0808">Transferase</keyword>
<dbReference type="PROSITE" id="PS00107">
    <property type="entry name" value="PROTEIN_KINASE_ATP"/>
    <property type="match status" value="1"/>
</dbReference>
<dbReference type="RefSeq" id="XP_001429266.1">
    <property type="nucleotide sequence ID" value="XM_001429229.1"/>
</dbReference>
<dbReference type="PANTHER" id="PTHR24058:SF17">
    <property type="entry name" value="HOMEODOMAIN INTERACTING PROTEIN KINASE, ISOFORM D"/>
    <property type="match status" value="1"/>
</dbReference>
<organism evidence="9 10">
    <name type="scientific">Paramecium tetraurelia</name>
    <dbReference type="NCBI Taxonomy" id="5888"/>
    <lineage>
        <taxon>Eukaryota</taxon>
        <taxon>Sar</taxon>
        <taxon>Alveolata</taxon>
        <taxon>Ciliophora</taxon>
        <taxon>Intramacronucleata</taxon>
        <taxon>Oligohymenophorea</taxon>
        <taxon>Peniculida</taxon>
        <taxon>Parameciidae</taxon>
        <taxon>Paramecium</taxon>
    </lineage>
</organism>
<evidence type="ECO:0000256" key="3">
    <source>
        <dbReference type="ARBA" id="ARBA00022741"/>
    </source>
</evidence>
<dbReference type="InterPro" id="IPR000719">
    <property type="entry name" value="Prot_kinase_dom"/>
</dbReference>
<feature type="domain" description="Protein kinase" evidence="8">
    <location>
        <begin position="100"/>
        <end position="442"/>
    </location>
</feature>
<evidence type="ECO:0000256" key="5">
    <source>
        <dbReference type="ARBA" id="ARBA00022840"/>
    </source>
</evidence>
<name>A0BTK1_PARTE</name>
<gene>
    <name evidence="9" type="ORF">GSPATT00032100001</name>
</gene>
<dbReference type="GO" id="GO:0005737">
    <property type="term" value="C:cytoplasm"/>
    <property type="evidence" value="ECO:0000318"/>
    <property type="project" value="GO_Central"/>
</dbReference>
<keyword evidence="4" id="KW-0418">Kinase</keyword>
<dbReference type="EMBL" id="CT868016">
    <property type="protein sequence ID" value="CAK61868.1"/>
    <property type="molecule type" value="Genomic_DNA"/>
</dbReference>
<evidence type="ECO:0000256" key="2">
    <source>
        <dbReference type="ARBA" id="ARBA00022679"/>
    </source>
</evidence>
<dbReference type="SUPFAM" id="SSF56112">
    <property type="entry name" value="Protein kinase-like (PK-like)"/>
    <property type="match status" value="1"/>
</dbReference>
<dbReference type="OrthoDB" id="9332038at2759"/>
<evidence type="ECO:0000259" key="8">
    <source>
        <dbReference type="PROSITE" id="PS50011"/>
    </source>
</evidence>
<dbReference type="InterPro" id="IPR017441">
    <property type="entry name" value="Protein_kinase_ATP_BS"/>
</dbReference>
<keyword evidence="1 7" id="KW-0723">Serine/threonine-protein kinase</keyword>
<keyword evidence="10" id="KW-1185">Reference proteome</keyword>
<dbReference type="Proteomes" id="UP000000600">
    <property type="component" value="Unassembled WGS sequence"/>
</dbReference>
<keyword evidence="5 6" id="KW-0067">ATP-binding</keyword>
<evidence type="ECO:0000313" key="9">
    <source>
        <dbReference type="EMBL" id="CAK61868.1"/>
    </source>
</evidence>
<evidence type="ECO:0000256" key="1">
    <source>
        <dbReference type="ARBA" id="ARBA00022527"/>
    </source>
</evidence>
<dbReference type="PROSITE" id="PS00108">
    <property type="entry name" value="PROTEIN_KINASE_ST"/>
    <property type="match status" value="1"/>
</dbReference>
<dbReference type="InterPro" id="IPR050494">
    <property type="entry name" value="Ser_Thr_dual-spec_kinase"/>
</dbReference>
<evidence type="ECO:0000313" key="10">
    <source>
        <dbReference type="Proteomes" id="UP000000600"/>
    </source>
</evidence>
<sequence>MSKFQQDGITICLLGGFQKWPSSAQHSFTPHKCGLRFVKQFTWHYKDYLQKLNGKPIQVPVRIFTSPKEGKYNDGYDNENHDLIIRQYDKLYNSKKNITYICEALLGAGTFGQVIKCSVEGTKQQVAIKIIKNQHAFQKQQKIEINVLRTLQTFSKEQNIQKNRIIQLNDQFLHKKHACLVFPLLAQNLFEVMKTNRQEAFSVSLVRKFLNQIVTGLTVAEQCGVVHADLKPENIMIEQKQPVLDDCSLQIIDFGSSCFMNDKHPYIYIQSRFYRAPEIILENHYYNTKIDIWSLGCIAVELLQGNPLFPCGDQYSCLERIIQVTRPTISNAFEYDILAMQGYVKTAPASKKYFNLLQNDTFQLKSREQFTAEFPHLKIKTKEGYNSMHPIKILTDLAQYYNQQSSKDQPTFNQFLDFVQKCLEWEPSARMSAQDASQHPFLTGQNQGFEINIDLDDLFAKLDTQSNQSSTSSFYEDQPEF</sequence>
<dbReference type="PROSITE" id="PS50011">
    <property type="entry name" value="PROTEIN_KINASE_DOM"/>
    <property type="match status" value="1"/>
</dbReference>
<dbReference type="Pfam" id="PF00069">
    <property type="entry name" value="Pkinase"/>
    <property type="match status" value="1"/>
</dbReference>
<dbReference type="GeneID" id="5015050"/>
<dbReference type="SMART" id="SM00220">
    <property type="entry name" value="S_TKc"/>
    <property type="match status" value="1"/>
</dbReference>
<dbReference type="GO" id="GO:0004713">
    <property type="term" value="F:protein tyrosine kinase activity"/>
    <property type="evidence" value="ECO:0000318"/>
    <property type="project" value="GO_Central"/>
</dbReference>
<dbReference type="GO" id="GO:0005524">
    <property type="term" value="F:ATP binding"/>
    <property type="evidence" value="ECO:0007669"/>
    <property type="project" value="UniProtKB-UniRule"/>
</dbReference>
<keyword evidence="3 6" id="KW-0547">Nucleotide-binding</keyword>
<dbReference type="AlphaFoldDB" id="A0BTK1"/>
<dbReference type="STRING" id="5888.A0BTK1"/>
<evidence type="ECO:0000256" key="4">
    <source>
        <dbReference type="ARBA" id="ARBA00022777"/>
    </source>
</evidence>
<feature type="binding site" evidence="6">
    <location>
        <position position="129"/>
    </location>
    <ligand>
        <name>ATP</name>
        <dbReference type="ChEBI" id="CHEBI:30616"/>
    </ligand>
</feature>
<dbReference type="eggNOG" id="KOG0667">
    <property type="taxonomic scope" value="Eukaryota"/>
</dbReference>
<dbReference type="KEGG" id="ptm:GSPATT00032100001"/>
<dbReference type="Gene3D" id="3.30.200.20">
    <property type="entry name" value="Phosphorylase Kinase, domain 1"/>
    <property type="match status" value="1"/>
</dbReference>
<dbReference type="OMA" id="QARIIHC"/>
<dbReference type="InParanoid" id="A0BTK1"/>